<evidence type="ECO:0000313" key="2">
    <source>
        <dbReference type="EMBL" id="VFS61709.1"/>
    </source>
</evidence>
<proteinExistence type="predicted"/>
<evidence type="ECO:0000313" key="3">
    <source>
        <dbReference type="Proteomes" id="UP000401081"/>
    </source>
</evidence>
<feature type="transmembrane region" description="Helical" evidence="1">
    <location>
        <begin position="21"/>
        <end position="43"/>
    </location>
</feature>
<dbReference type="Proteomes" id="UP000401081">
    <property type="component" value="Unassembled WGS sequence"/>
</dbReference>
<dbReference type="EMBL" id="CAADJD010000015">
    <property type="protein sequence ID" value="VFS61709.1"/>
    <property type="molecule type" value="Genomic_DNA"/>
</dbReference>
<keyword evidence="3" id="KW-1185">Reference proteome</keyword>
<dbReference type="AlphaFoldDB" id="A0A485AZ76"/>
<keyword evidence="1" id="KW-0812">Transmembrane</keyword>
<protein>
    <submittedName>
        <fullName evidence="2">Inner membrane protein YiaH</fullName>
    </submittedName>
</protein>
<name>A0A485AZ76_KLUCR</name>
<accession>A0A485AZ76</accession>
<gene>
    <name evidence="2" type="primary">yiaH_1</name>
    <name evidence="2" type="ORF">NCTC12993_02028</name>
</gene>
<reference evidence="2 3" key="1">
    <citation type="submission" date="2019-03" db="EMBL/GenBank/DDBJ databases">
        <authorList>
            <consortium name="Pathogen Informatics"/>
        </authorList>
    </citation>
    <scope>NUCLEOTIDE SEQUENCE [LARGE SCALE GENOMIC DNA]</scope>
    <source>
        <strain evidence="2 3">NCTC12993</strain>
    </source>
</reference>
<evidence type="ECO:0000256" key="1">
    <source>
        <dbReference type="SAM" id="Phobius"/>
    </source>
</evidence>
<organism evidence="2 3">
    <name type="scientific">Kluyvera cryocrescens</name>
    <name type="common">Kluyvera citrophila</name>
    <dbReference type="NCBI Taxonomy" id="580"/>
    <lineage>
        <taxon>Bacteria</taxon>
        <taxon>Pseudomonadati</taxon>
        <taxon>Pseudomonadota</taxon>
        <taxon>Gammaproteobacteria</taxon>
        <taxon>Enterobacterales</taxon>
        <taxon>Enterobacteriaceae</taxon>
        <taxon>Kluyvera</taxon>
    </lineage>
</organism>
<feature type="transmembrane region" description="Helical" evidence="1">
    <location>
        <begin position="55"/>
        <end position="78"/>
    </location>
</feature>
<keyword evidence="1" id="KW-0472">Membrane</keyword>
<sequence>MVFISATALFMVVKNTLNQRVLPGLGLISRHSLAFTVFTLYYLCATQLNLDLKNWAALDILWVFAATLAGSLLLSLALQRVDKRRLVS</sequence>
<keyword evidence="1" id="KW-1133">Transmembrane helix</keyword>